<dbReference type="AlphaFoldDB" id="A0A562MP04"/>
<gene>
    <name evidence="5" type="ORF">IQ31_01784</name>
</gene>
<evidence type="ECO:0000256" key="4">
    <source>
        <dbReference type="RuleBase" id="RU361187"/>
    </source>
</evidence>
<dbReference type="PANTHER" id="PTHR22925">
    <property type="entry name" value="GLYCOSYL HYDROLASE 43 FAMILY MEMBER"/>
    <property type="match status" value="1"/>
</dbReference>
<evidence type="ECO:0000256" key="2">
    <source>
        <dbReference type="ARBA" id="ARBA00022801"/>
    </source>
</evidence>
<evidence type="ECO:0000313" key="5">
    <source>
        <dbReference type="EMBL" id="TWI21652.1"/>
    </source>
</evidence>
<accession>A0A562MP04</accession>
<organism evidence="5 6">
    <name type="scientific">Sphingobacterium siyangense</name>
    <dbReference type="NCBI Taxonomy" id="459529"/>
    <lineage>
        <taxon>Bacteria</taxon>
        <taxon>Pseudomonadati</taxon>
        <taxon>Bacteroidota</taxon>
        <taxon>Sphingobacteriia</taxon>
        <taxon>Sphingobacteriales</taxon>
        <taxon>Sphingobacteriaceae</taxon>
        <taxon>Sphingobacterium</taxon>
    </lineage>
</organism>
<dbReference type="InterPro" id="IPR006710">
    <property type="entry name" value="Glyco_hydro_43"/>
</dbReference>
<dbReference type="PANTHER" id="PTHR22925:SF3">
    <property type="entry name" value="GLYCOSYL HYDROLASE FAMILY PROTEIN 43"/>
    <property type="match status" value="1"/>
</dbReference>
<dbReference type="Gene3D" id="2.115.10.20">
    <property type="entry name" value="Glycosyl hydrolase domain, family 43"/>
    <property type="match status" value="1"/>
</dbReference>
<keyword evidence="2 4" id="KW-0378">Hydrolase</keyword>
<evidence type="ECO:0000313" key="6">
    <source>
        <dbReference type="Proteomes" id="UP000315908"/>
    </source>
</evidence>
<dbReference type="Gene3D" id="2.60.120.260">
    <property type="entry name" value="Galactose-binding domain-like"/>
    <property type="match status" value="1"/>
</dbReference>
<dbReference type="EMBL" id="VLKR01000007">
    <property type="protein sequence ID" value="TWI21652.1"/>
    <property type="molecule type" value="Genomic_DNA"/>
</dbReference>
<dbReference type="CDD" id="cd18823">
    <property type="entry name" value="GH43_RcAra43A-like"/>
    <property type="match status" value="1"/>
</dbReference>
<reference evidence="5 6" key="1">
    <citation type="journal article" date="2015" name="Stand. Genomic Sci.">
        <title>Genomic Encyclopedia of Bacterial and Archaeal Type Strains, Phase III: the genomes of soil and plant-associated and newly described type strains.</title>
        <authorList>
            <person name="Whitman W.B."/>
            <person name="Woyke T."/>
            <person name="Klenk H.P."/>
            <person name="Zhou Y."/>
            <person name="Lilburn T.G."/>
            <person name="Beck B.J."/>
            <person name="De Vos P."/>
            <person name="Vandamme P."/>
            <person name="Eisen J.A."/>
            <person name="Garrity G."/>
            <person name="Hugenholtz P."/>
            <person name="Kyrpides N.C."/>
        </authorList>
    </citation>
    <scope>NUCLEOTIDE SEQUENCE [LARGE SCALE GENOMIC DNA]</scope>
    <source>
        <strain evidence="5 6">CGMCC 1.6855</strain>
    </source>
</reference>
<keyword evidence="3 4" id="KW-0326">Glycosidase</keyword>
<dbReference type="Proteomes" id="UP000315908">
    <property type="component" value="Unassembled WGS sequence"/>
</dbReference>
<evidence type="ECO:0000256" key="3">
    <source>
        <dbReference type="ARBA" id="ARBA00023295"/>
    </source>
</evidence>
<dbReference type="OrthoDB" id="273314at2"/>
<dbReference type="GO" id="GO:0005975">
    <property type="term" value="P:carbohydrate metabolic process"/>
    <property type="evidence" value="ECO:0007669"/>
    <property type="project" value="InterPro"/>
</dbReference>
<dbReference type="GO" id="GO:0004553">
    <property type="term" value="F:hydrolase activity, hydrolyzing O-glycosyl compounds"/>
    <property type="evidence" value="ECO:0007669"/>
    <property type="project" value="InterPro"/>
</dbReference>
<comment type="similarity">
    <text evidence="1 4">Belongs to the glycosyl hydrolase 43 family.</text>
</comment>
<evidence type="ECO:0000256" key="1">
    <source>
        <dbReference type="ARBA" id="ARBA00009865"/>
    </source>
</evidence>
<sequence length="538" mass="61231">MITFSKNILFSFIFCLLFSQLQGQSDSIKGFLKIKNDIFWDTQDGYPIYSQGGGIFSFKDPEDGQTKYFWYGAKYQESEKYRNDPSVTPERDNFVSVTCYVSKDLVNWTSRGDVLTLDELNKNSTRTTRWAGRLGVAYIKEIRKYALLIQHNDQLLVTLSERPNGPFKWHQRIDMTGMIGTSNTGDQTVFTDEDTGKSYLVYSYGKGRNKIYISEIGVKDGKVGLLDCNMVFKGEGREGNCMFKHNGKYYLFASNLYGWDSSFAYYLVSDHIYGPYTPTNEMLIMEGSEADYAHVTQTGFFVTLKGTKKQTIIYCGDRWANFAGNGLGYNQWCPLSFNGPKPIFNSLSSWSLHPTTGEWLVNSDNNYVKNGSFEADRRHIPSPVKPVQEQLLGWQTTIIKGNMLSVGDSLSPVLNYFNTTEDRKQVVGEKSLQINDKIDFKRKVSQIIQSSQHVKLADGKYTLSAKFKRGSGFEDLYMYALSDGKAYKQKLSKVDQHWRNITLANISIKNGRVEIGFMARGKANAYCHIDDVTLIRSK</sequence>
<name>A0A562MP04_9SPHI</name>
<dbReference type="InterPro" id="IPR023296">
    <property type="entry name" value="Glyco_hydro_beta-prop_sf"/>
</dbReference>
<proteinExistence type="inferred from homology"/>
<dbReference type="SUPFAM" id="SSF75005">
    <property type="entry name" value="Arabinanase/levansucrase/invertase"/>
    <property type="match status" value="1"/>
</dbReference>
<dbReference type="Pfam" id="PF04616">
    <property type="entry name" value="Glyco_hydro_43"/>
    <property type="match status" value="1"/>
</dbReference>
<comment type="caution">
    <text evidence="5">The sequence shown here is derived from an EMBL/GenBank/DDBJ whole genome shotgun (WGS) entry which is preliminary data.</text>
</comment>
<protein>
    <submittedName>
        <fullName evidence="5">Glycosyl hydrolase family 43</fullName>
    </submittedName>
</protein>